<dbReference type="EMBL" id="PQXO01000047">
    <property type="protein sequence ID" value="TGO90880.1"/>
    <property type="molecule type" value="Genomic_DNA"/>
</dbReference>
<accession>A0A4Z1L267</accession>
<protein>
    <submittedName>
        <fullName evidence="1">Uncharacterized protein</fullName>
    </submittedName>
</protein>
<dbReference type="AlphaFoldDB" id="A0A4Z1L267"/>
<evidence type="ECO:0000313" key="1">
    <source>
        <dbReference type="EMBL" id="TGO90880.1"/>
    </source>
</evidence>
<gene>
    <name evidence="1" type="ORF">BPOR_0047g00030</name>
</gene>
<dbReference type="Proteomes" id="UP000297280">
    <property type="component" value="Unassembled WGS sequence"/>
</dbReference>
<proteinExistence type="predicted"/>
<organism evidence="1 2">
    <name type="scientific">Botrytis porri</name>
    <dbReference type="NCBI Taxonomy" id="87229"/>
    <lineage>
        <taxon>Eukaryota</taxon>
        <taxon>Fungi</taxon>
        <taxon>Dikarya</taxon>
        <taxon>Ascomycota</taxon>
        <taxon>Pezizomycotina</taxon>
        <taxon>Leotiomycetes</taxon>
        <taxon>Helotiales</taxon>
        <taxon>Sclerotiniaceae</taxon>
        <taxon>Botrytis</taxon>
    </lineage>
</organism>
<keyword evidence="2" id="KW-1185">Reference proteome</keyword>
<name>A0A4Z1L267_9HELO</name>
<evidence type="ECO:0000313" key="2">
    <source>
        <dbReference type="Proteomes" id="UP000297280"/>
    </source>
</evidence>
<reference evidence="1 2" key="1">
    <citation type="submission" date="2017-12" db="EMBL/GenBank/DDBJ databases">
        <title>Comparative genomics of Botrytis spp.</title>
        <authorList>
            <person name="Valero-Jimenez C.A."/>
            <person name="Tapia P."/>
            <person name="Veloso J."/>
            <person name="Silva-Moreno E."/>
            <person name="Staats M."/>
            <person name="Valdes J.H."/>
            <person name="Van Kan J.A.L."/>
        </authorList>
    </citation>
    <scope>NUCLEOTIDE SEQUENCE [LARGE SCALE GENOMIC DNA]</scope>
    <source>
        <strain evidence="1 2">MUCL3349</strain>
    </source>
</reference>
<comment type="caution">
    <text evidence="1">The sequence shown here is derived from an EMBL/GenBank/DDBJ whole genome shotgun (WGS) entry which is preliminary data.</text>
</comment>
<sequence length="221" mass="25873">MVTKIKQDLEMIRSLNETEAALIFSNYIQDTISITFINLLIVEGNYMSQYGVFKYNAPDPFRWLDSVSVGEGQKKTIYKPKNENNEVEFVLFENYLGISSNYEKGLYGWVCYPVAGEWKEFKKTNLKGHEERGALVANLTQVWSHALRSPEIEVKEKWECRTWSRKITEWMVDWAENVDSWYPGEEKLAYLAKCWQPIENENWNVVTGRELRGACDSKKDQ</sequence>
<dbReference type="OrthoDB" id="3471420at2759"/>